<accession>A0A7D5G2X5</accession>
<name>A0A7D5G2X5_9ENTR</name>
<proteinExistence type="predicted"/>
<protein>
    <submittedName>
        <fullName evidence="1">Uncharacterized protein</fullName>
    </submittedName>
</protein>
<evidence type="ECO:0000313" key="1">
    <source>
        <dbReference type="EMBL" id="QLG00488.1"/>
    </source>
</evidence>
<dbReference type="EMBL" id="MN821364">
    <property type="protein sequence ID" value="QLG00488.1"/>
    <property type="molecule type" value="Genomic_DNA"/>
</dbReference>
<keyword evidence="1" id="KW-0614">Plasmid</keyword>
<geneLocation type="plasmid" evidence="1">
    <name>pP12375-3FII</name>
</geneLocation>
<sequence>MVLGRCNEEACLTQKITRLITGVISGHLRRMSWFVRQLMLTMQKQAMIWRSG</sequence>
<reference evidence="1" key="1">
    <citation type="submission" date="2019-12" db="EMBL/GenBank/DDBJ databases">
        <authorList>
            <person name="Zhou D."/>
        </authorList>
    </citation>
    <scope>NUCLEOTIDE SEQUENCE</scope>
    <source>
        <strain evidence="1">P12375</strain>
        <plasmid evidence="1">pP12375-3FII</plasmid>
    </source>
</reference>
<dbReference type="AlphaFoldDB" id="A0A7D5G2X5"/>
<organism evidence="1">
    <name type="scientific">Leclercia adecarboxylata</name>
    <dbReference type="NCBI Taxonomy" id="83655"/>
    <lineage>
        <taxon>Bacteria</taxon>
        <taxon>Pseudomonadati</taxon>
        <taxon>Pseudomonadota</taxon>
        <taxon>Gammaproteobacteria</taxon>
        <taxon>Enterobacterales</taxon>
        <taxon>Enterobacteriaceae</taxon>
        <taxon>Leclercia</taxon>
    </lineage>
</organism>